<organism evidence="9 10">
    <name type="scientific">Lysobacter gummosus</name>
    <dbReference type="NCBI Taxonomy" id="262324"/>
    <lineage>
        <taxon>Bacteria</taxon>
        <taxon>Pseudomonadati</taxon>
        <taxon>Pseudomonadota</taxon>
        <taxon>Gammaproteobacteria</taxon>
        <taxon>Lysobacterales</taxon>
        <taxon>Lysobacteraceae</taxon>
        <taxon>Lysobacter</taxon>
    </lineage>
</organism>
<dbReference type="SUPFAM" id="SSF51556">
    <property type="entry name" value="Metallo-dependent hydrolases"/>
    <property type="match status" value="1"/>
</dbReference>
<dbReference type="Proteomes" id="UP000829194">
    <property type="component" value="Chromosome"/>
</dbReference>
<name>A0ABY3XH05_9GAMM</name>
<proteinExistence type="inferred from homology"/>
<feature type="binding site" evidence="7">
    <location>
        <position position="333"/>
    </location>
    <ligand>
        <name>N-formimidoyl-L-glutamate</name>
        <dbReference type="ChEBI" id="CHEBI:58928"/>
    </ligand>
</feature>
<reference evidence="9 10" key="1">
    <citation type="submission" date="2022-03" db="EMBL/GenBank/DDBJ databases">
        <title>Complete genome sequence of Lysobacter capsici VKM B-2533 and Lysobacter gummosus 10.1.1, promising sources of lytic agents.</title>
        <authorList>
            <person name="Tarlachkov S.V."/>
            <person name="Kudryakova I.V."/>
            <person name="Afoshin A.S."/>
            <person name="Leontyevskaya E.A."/>
            <person name="Leontyevskaya N.V."/>
        </authorList>
    </citation>
    <scope>NUCLEOTIDE SEQUENCE [LARGE SCALE GENOMIC DNA]</scope>
    <source>
        <strain evidence="9 10">10.1.1</strain>
    </source>
</reference>
<feature type="binding site" evidence="7">
    <location>
        <position position="94"/>
    </location>
    <ligand>
        <name>4-imidazolone-5-propanoate</name>
        <dbReference type="ChEBI" id="CHEBI:77893"/>
    </ligand>
</feature>
<dbReference type="InterPro" id="IPR005920">
    <property type="entry name" value="HutI"/>
</dbReference>
<dbReference type="SUPFAM" id="SSF51338">
    <property type="entry name" value="Composite domain of metallo-dependent hydrolases"/>
    <property type="match status" value="1"/>
</dbReference>
<feature type="binding site" evidence="7">
    <location>
        <position position="190"/>
    </location>
    <ligand>
        <name>4-imidazolone-5-propanoate</name>
        <dbReference type="ChEBI" id="CHEBI:77893"/>
    </ligand>
</feature>
<feature type="binding site" evidence="7">
    <location>
        <position position="334"/>
    </location>
    <ligand>
        <name>4-imidazolone-5-propanoate</name>
        <dbReference type="ChEBI" id="CHEBI:77893"/>
    </ligand>
</feature>
<dbReference type="CDD" id="cd01296">
    <property type="entry name" value="Imidazolone-5PH"/>
    <property type="match status" value="1"/>
</dbReference>
<evidence type="ECO:0000256" key="3">
    <source>
        <dbReference type="ARBA" id="ARBA00022801"/>
    </source>
</evidence>
<dbReference type="GO" id="GO:0050480">
    <property type="term" value="F:imidazolonepropionase activity"/>
    <property type="evidence" value="ECO:0007669"/>
    <property type="project" value="UniProtKB-EC"/>
</dbReference>
<dbReference type="Gene3D" id="3.20.20.140">
    <property type="entry name" value="Metal-dependent hydrolases"/>
    <property type="match status" value="1"/>
</dbReference>
<keyword evidence="3 7" id="KW-0378">Hydrolase</keyword>
<comment type="function">
    <text evidence="7">Catalyzes the hydrolytic cleavage of the carbon-nitrogen bond in imidazolone-5-propanoate to yield N-formimidoyl-L-glutamate. It is the third step in the universal histidine degradation pathway.</text>
</comment>
<protein>
    <recommendedName>
        <fullName evidence="1 7">Imidazolonepropionase</fullName>
        <ecNumber evidence="1 7">3.5.2.7</ecNumber>
    </recommendedName>
    <alternativeName>
        <fullName evidence="7">Imidazolone-5-propionate hydrolase</fullName>
    </alternativeName>
</protein>
<comment type="subcellular location">
    <subcellularLocation>
        <location evidence="7">Cytoplasm</location>
    </subcellularLocation>
</comment>
<gene>
    <name evidence="7 9" type="primary">hutI</name>
    <name evidence="9" type="ORF">MOV92_06505</name>
</gene>
<dbReference type="InterPro" id="IPR006680">
    <property type="entry name" value="Amidohydro-rel"/>
</dbReference>
<feature type="binding site" evidence="7">
    <location>
        <position position="87"/>
    </location>
    <ligand>
        <name>Fe(3+)</name>
        <dbReference type="ChEBI" id="CHEBI:29034"/>
    </ligand>
</feature>
<evidence type="ECO:0000256" key="6">
    <source>
        <dbReference type="ARBA" id="ARBA00023004"/>
    </source>
</evidence>
<dbReference type="InterPro" id="IPR032466">
    <property type="entry name" value="Metal_Hydrolase"/>
</dbReference>
<comment type="similarity">
    <text evidence="7">Belongs to the metallo-dependent hydrolases superfamily. HutI family.</text>
</comment>
<keyword evidence="2 7" id="KW-0479">Metal-binding</keyword>
<evidence type="ECO:0000256" key="2">
    <source>
        <dbReference type="ARBA" id="ARBA00022723"/>
    </source>
</evidence>
<dbReference type="Gene3D" id="2.30.40.10">
    <property type="entry name" value="Urease, subunit C, domain 1"/>
    <property type="match status" value="1"/>
</dbReference>
<keyword evidence="6 7" id="KW-0408">Iron</keyword>
<feature type="binding site" evidence="7">
    <location>
        <position position="85"/>
    </location>
    <ligand>
        <name>Fe(3+)</name>
        <dbReference type="ChEBI" id="CHEBI:29034"/>
    </ligand>
</feature>
<dbReference type="EMBL" id="CP093547">
    <property type="protein sequence ID" value="UNP30897.1"/>
    <property type="molecule type" value="Genomic_DNA"/>
</dbReference>
<evidence type="ECO:0000259" key="8">
    <source>
        <dbReference type="Pfam" id="PF01979"/>
    </source>
</evidence>
<feature type="binding site" evidence="7">
    <location>
        <position position="329"/>
    </location>
    <ligand>
        <name>Zn(2+)</name>
        <dbReference type="ChEBI" id="CHEBI:29105"/>
    </ligand>
</feature>
<dbReference type="EC" id="3.5.2.7" evidence="1 7"/>
<keyword evidence="4 7" id="KW-0369">Histidine metabolism</keyword>
<dbReference type="Pfam" id="PF01979">
    <property type="entry name" value="Amidohydro_1"/>
    <property type="match status" value="1"/>
</dbReference>
<sequence length="422" mass="45095">MNTASDAPHRRPDGRLYDGLILGASLATLDCADGYGEIADAALAWRDGRIAWLGPRADLPGAPADLAETVIQAQGWITPGLIDCHTHLVFAGDRAREFELRLKGASYEEIARAGGGIVSSVRATRAADEAELLRQSLPRARALLGDGATSLEIKSGYGLDFDNERKMLRVARQVGDALGVQVRTTYLGAHALPPEYQGRADDYIDAVCEWMPRLHSEGLIDAVDAFCEGIGFSPPQTRRVFETARALGLPVKLHADQLSDLGGGALAAAFDGLSADHVEHTSLDSVKAMAAHGTVAVLLPGAFHVLRETKLPPLDAFREHGVAMAVATDCNPGTSPLLSLRQAMQLSCTHFRLTPEEALRGATVHAARALGLSDAGVLRVGARADFVQWDIGHPSELCYWLGGRLARRVVSAGRVLVDQTDR</sequence>
<feature type="binding site" evidence="7">
    <location>
        <position position="254"/>
    </location>
    <ligand>
        <name>Zn(2+)</name>
        <dbReference type="ChEBI" id="CHEBI:29105"/>
    </ligand>
</feature>
<feature type="binding site" evidence="7">
    <location>
        <position position="329"/>
    </location>
    <ligand>
        <name>Fe(3+)</name>
        <dbReference type="ChEBI" id="CHEBI:29034"/>
    </ligand>
</feature>
<dbReference type="NCBIfam" id="TIGR01224">
    <property type="entry name" value="hutI"/>
    <property type="match status" value="1"/>
</dbReference>
<dbReference type="PANTHER" id="PTHR42752">
    <property type="entry name" value="IMIDAZOLONEPROPIONASE"/>
    <property type="match status" value="1"/>
</dbReference>
<evidence type="ECO:0000256" key="4">
    <source>
        <dbReference type="ARBA" id="ARBA00022808"/>
    </source>
</evidence>
<comment type="pathway">
    <text evidence="7">Amino-acid degradation; L-histidine degradation into L-glutamate; N-formimidoyl-L-glutamate from L-histidine: step 3/3.</text>
</comment>
<keyword evidence="7" id="KW-0963">Cytoplasm</keyword>
<feature type="binding site" evidence="7">
    <location>
        <position position="257"/>
    </location>
    <ligand>
        <name>4-imidazolone-5-propanoate</name>
        <dbReference type="ChEBI" id="CHEBI:77893"/>
    </ligand>
</feature>
<feature type="binding site" evidence="7">
    <location>
        <position position="157"/>
    </location>
    <ligand>
        <name>N-formimidoyl-L-glutamate</name>
        <dbReference type="ChEBI" id="CHEBI:58928"/>
    </ligand>
</feature>
<dbReference type="HAMAP" id="MF_00372">
    <property type="entry name" value="HutI"/>
    <property type="match status" value="1"/>
</dbReference>
<feature type="binding site" evidence="7">
    <location>
        <position position="85"/>
    </location>
    <ligand>
        <name>Zn(2+)</name>
        <dbReference type="ChEBI" id="CHEBI:29105"/>
    </ligand>
</feature>
<evidence type="ECO:0000256" key="1">
    <source>
        <dbReference type="ARBA" id="ARBA00012864"/>
    </source>
</evidence>
<keyword evidence="10" id="KW-1185">Reference proteome</keyword>
<evidence type="ECO:0000313" key="10">
    <source>
        <dbReference type="Proteomes" id="UP000829194"/>
    </source>
</evidence>
<evidence type="ECO:0000313" key="9">
    <source>
        <dbReference type="EMBL" id="UNP30897.1"/>
    </source>
</evidence>
<comment type="cofactor">
    <cofactor evidence="7">
        <name>Zn(2+)</name>
        <dbReference type="ChEBI" id="CHEBI:29105"/>
    </cofactor>
    <cofactor evidence="7">
        <name>Fe(3+)</name>
        <dbReference type="ChEBI" id="CHEBI:29034"/>
    </cofactor>
    <text evidence="7">Binds 1 zinc or iron ion per subunit.</text>
</comment>
<feature type="binding site" evidence="7">
    <location>
        <position position="254"/>
    </location>
    <ligand>
        <name>Fe(3+)</name>
        <dbReference type="ChEBI" id="CHEBI:29034"/>
    </ligand>
</feature>
<feature type="binding site" evidence="7">
    <location>
        <position position="87"/>
    </location>
    <ligand>
        <name>Zn(2+)</name>
        <dbReference type="ChEBI" id="CHEBI:29105"/>
    </ligand>
</feature>
<feature type="binding site" evidence="7">
    <location>
        <position position="331"/>
    </location>
    <ligand>
        <name>N-formimidoyl-L-glutamate</name>
        <dbReference type="ChEBI" id="CHEBI:58928"/>
    </ligand>
</feature>
<comment type="catalytic activity">
    <reaction evidence="7">
        <text>4-imidazolone-5-propanoate + H2O = N-formimidoyl-L-glutamate</text>
        <dbReference type="Rhea" id="RHEA:23660"/>
        <dbReference type="ChEBI" id="CHEBI:15377"/>
        <dbReference type="ChEBI" id="CHEBI:58928"/>
        <dbReference type="ChEBI" id="CHEBI:77893"/>
        <dbReference type="EC" id="3.5.2.7"/>
    </reaction>
</comment>
<dbReference type="PANTHER" id="PTHR42752:SF1">
    <property type="entry name" value="IMIDAZOLONEPROPIONASE-RELATED"/>
    <property type="match status" value="1"/>
</dbReference>
<accession>A0ABY3XH05</accession>
<feature type="domain" description="Amidohydrolase-related" evidence="8">
    <location>
        <begin position="76"/>
        <end position="394"/>
    </location>
</feature>
<dbReference type="RefSeq" id="WP_057942084.1">
    <property type="nucleotide sequence ID" value="NZ_CP011131.1"/>
</dbReference>
<evidence type="ECO:0000256" key="5">
    <source>
        <dbReference type="ARBA" id="ARBA00022833"/>
    </source>
</evidence>
<feature type="binding site" evidence="7">
    <location>
        <position position="157"/>
    </location>
    <ligand>
        <name>4-imidazolone-5-propanoate</name>
        <dbReference type="ChEBI" id="CHEBI:77893"/>
    </ligand>
</feature>
<dbReference type="InterPro" id="IPR011059">
    <property type="entry name" value="Metal-dep_hydrolase_composite"/>
</dbReference>
<evidence type="ECO:0000256" key="7">
    <source>
        <dbReference type="HAMAP-Rule" id="MF_00372"/>
    </source>
</evidence>
<keyword evidence="5 7" id="KW-0862">Zinc</keyword>